<evidence type="ECO:0000256" key="1">
    <source>
        <dbReference type="SAM" id="SignalP"/>
    </source>
</evidence>
<protein>
    <recommendedName>
        <fullName evidence="2">F5/8 type C domain-containing protein</fullName>
    </recommendedName>
</protein>
<accession>A0ABN2PUD8</accession>
<dbReference type="EMBL" id="BAAAOF010000004">
    <property type="protein sequence ID" value="GAA1929789.1"/>
    <property type="molecule type" value="Genomic_DNA"/>
</dbReference>
<dbReference type="InterPro" id="IPR008928">
    <property type="entry name" value="6-hairpin_glycosidase_sf"/>
</dbReference>
<reference evidence="3 4" key="1">
    <citation type="journal article" date="2019" name="Int. J. Syst. Evol. Microbiol.">
        <title>The Global Catalogue of Microorganisms (GCM) 10K type strain sequencing project: providing services to taxonomists for standard genome sequencing and annotation.</title>
        <authorList>
            <consortium name="The Broad Institute Genomics Platform"/>
            <consortium name="The Broad Institute Genome Sequencing Center for Infectious Disease"/>
            <person name="Wu L."/>
            <person name="Ma J."/>
        </authorList>
    </citation>
    <scope>NUCLEOTIDE SEQUENCE [LARGE SCALE GENOMIC DNA]</scope>
    <source>
        <strain evidence="3 4">JCM 14900</strain>
    </source>
</reference>
<dbReference type="InterPro" id="IPR008979">
    <property type="entry name" value="Galactose-bd-like_sf"/>
</dbReference>
<dbReference type="PROSITE" id="PS50022">
    <property type="entry name" value="FA58C_3"/>
    <property type="match status" value="1"/>
</dbReference>
<dbReference type="InterPro" id="IPR012341">
    <property type="entry name" value="6hp_glycosidase-like_sf"/>
</dbReference>
<dbReference type="SUPFAM" id="SSF49785">
    <property type="entry name" value="Galactose-binding domain-like"/>
    <property type="match status" value="1"/>
</dbReference>
<evidence type="ECO:0000259" key="2">
    <source>
        <dbReference type="PROSITE" id="PS50022"/>
    </source>
</evidence>
<keyword evidence="4" id="KW-1185">Reference proteome</keyword>
<feature type="domain" description="F5/8 type C" evidence="2">
    <location>
        <begin position="824"/>
        <end position="980"/>
    </location>
</feature>
<dbReference type="InterPro" id="IPR000421">
    <property type="entry name" value="FA58C"/>
</dbReference>
<evidence type="ECO:0000313" key="4">
    <source>
        <dbReference type="Proteomes" id="UP001501343"/>
    </source>
</evidence>
<dbReference type="Proteomes" id="UP001501343">
    <property type="component" value="Unassembled WGS sequence"/>
</dbReference>
<proteinExistence type="predicted"/>
<dbReference type="Pfam" id="PF00754">
    <property type="entry name" value="F5_F8_type_C"/>
    <property type="match status" value="1"/>
</dbReference>
<keyword evidence="1" id="KW-0732">Signal</keyword>
<dbReference type="Gene3D" id="1.50.10.10">
    <property type="match status" value="1"/>
</dbReference>
<evidence type="ECO:0000313" key="3">
    <source>
        <dbReference type="EMBL" id="GAA1929789.1"/>
    </source>
</evidence>
<dbReference type="SUPFAM" id="SSF48208">
    <property type="entry name" value="Six-hairpin glycosidases"/>
    <property type="match status" value="1"/>
</dbReference>
<dbReference type="RefSeq" id="WP_248148350.1">
    <property type="nucleotide sequence ID" value="NZ_BAAAOF010000004.1"/>
</dbReference>
<name>A0ABN2PUD8_9MICO</name>
<gene>
    <name evidence="3" type="ORF">GCM10009775_22340</name>
</gene>
<dbReference type="Gene3D" id="2.60.120.260">
    <property type="entry name" value="Galactose-binding domain-like"/>
    <property type="match status" value="1"/>
</dbReference>
<organism evidence="3 4">
    <name type="scientific">Microbacterium aoyamense</name>
    <dbReference type="NCBI Taxonomy" id="344166"/>
    <lineage>
        <taxon>Bacteria</taxon>
        <taxon>Bacillati</taxon>
        <taxon>Actinomycetota</taxon>
        <taxon>Actinomycetes</taxon>
        <taxon>Micrococcales</taxon>
        <taxon>Microbacteriaceae</taxon>
        <taxon>Microbacterium</taxon>
    </lineage>
</organism>
<feature type="chain" id="PRO_5047436518" description="F5/8 type C domain-containing protein" evidence="1">
    <location>
        <begin position="36"/>
        <end position="980"/>
    </location>
</feature>
<comment type="caution">
    <text evidence="3">The sequence shown here is derived from an EMBL/GenBank/DDBJ whole genome shotgun (WGS) entry which is preliminary data.</text>
</comment>
<feature type="signal peptide" evidence="1">
    <location>
        <begin position="1"/>
        <end position="35"/>
    </location>
</feature>
<sequence length="980" mass="107720">MTLNRPRITARRVAAVAASAALVATGVAGLGPASAAPVEDAPAAASNGNDRTVAHDKAARQLTLTDGDLRMVVDYAGAARVTSFTQGGVELLADGMYSTAEIAGSGAVLDSRTLAADPTVKVRGKKVDLTFEMANDELAIDETWSFSLSKGDIDLDVDRTYDWAGDAAPSLAHNGQLEIGWARVWDNIRRPGDGGNIPIGNTYAGTDGFYLNEPNDRYGVEQSAFVMLANEGERALAVDATSADRDLATEFAYGGDNTYQQTQVRDDGEWEYIVGTKEQGFVYSGHSSNGTDRYIYLPVASADRTDSVSFSFATADFDAYYDLGGRINGIADTAALTSLLNDFGRSGVVDEEYGMSTVGLRYLGNGPYDLAHSNPTVMGYFDPAMTESQKGMLEYFRDYAQGANGHMFGRTYRLSNPWGDNNLHDADPAYAAAIAEMYDYSPDSEWLASMRDSAHRAIGYMLEERYDAPTGMFHNGITDCNSRRGIMEWNDAFYVKWQSGYVNELMYHALTKWATLERDVFGDTDRATHYADTASALKEQFNKDAADGGLWDPEMGSFAFWRCPDGTVQASVKHTQLNLQAIAFGMVDIDRARAILDDLDVEMKKNRLPMVPMNFYPILPNTEEWSGDHFQSGLEDGPIYPFMTELYMKAAAFVGERDRSLEYLDATLERYTRDGFVGWSFLDWSLEPRFGEEWFPTNANAAGGVYTAMLGIQPQPDGVQIAPNFPAAMNGTTVTRTIHENDELTVTYHSVLDQTVDYSAKDQTVVMEWSGQQPGAKYTVREGKRTHEVTADESGIVRYALEGRVKKTRVTLVDGSIEGHVLTTDVPENLAVGAPTMVSSSWEEDRFLQPGVTDGSRFSTDPSMGWSSDSELAVDHSEWVTIDLGSTARVARVDLLPRNYDGRDIGRGFPVDFTIETSVDGETWMPAAAETGFSQPTGFDVPTWSFEPRDARYVRVTGTSLRQTDGGYRMQLAEIEVFGR</sequence>